<evidence type="ECO:0000256" key="4">
    <source>
        <dbReference type="ARBA" id="ARBA00022692"/>
    </source>
</evidence>
<keyword evidence="4 10" id="KW-0812">Transmembrane</keyword>
<evidence type="ECO:0000256" key="1">
    <source>
        <dbReference type="ARBA" id="ARBA00004651"/>
    </source>
</evidence>
<comment type="caution">
    <text evidence="10">Lacks conserved residue(s) required for the propagation of feature annotation.</text>
</comment>
<keyword evidence="6 10" id="KW-1133">Transmembrane helix</keyword>
<dbReference type="EMBL" id="MT386774">
    <property type="protein sequence ID" value="QLI62058.1"/>
    <property type="molecule type" value="mRNA"/>
</dbReference>
<keyword evidence="5 10" id="KW-0552">Olfaction</keyword>
<comment type="similarity">
    <text evidence="10">Belongs to the insect chemoreceptor superfamily. Heteromeric odorant receptor channel (TC 1.A.69) family.</text>
</comment>
<feature type="transmembrane region" description="Helical" evidence="10">
    <location>
        <begin position="131"/>
        <end position="156"/>
    </location>
</feature>
<keyword evidence="7 10" id="KW-0472">Membrane</keyword>
<dbReference type="GO" id="GO:0005549">
    <property type="term" value="F:odorant binding"/>
    <property type="evidence" value="ECO:0007669"/>
    <property type="project" value="InterPro"/>
</dbReference>
<keyword evidence="8 10" id="KW-0675">Receptor</keyword>
<evidence type="ECO:0000256" key="9">
    <source>
        <dbReference type="ARBA" id="ARBA00023224"/>
    </source>
</evidence>
<feature type="transmembrane region" description="Helical" evidence="10">
    <location>
        <begin position="68"/>
        <end position="89"/>
    </location>
</feature>
<dbReference type="AlphaFoldDB" id="A0A7D5UMS8"/>
<dbReference type="Pfam" id="PF02949">
    <property type="entry name" value="7tm_6"/>
    <property type="match status" value="1"/>
</dbReference>
<evidence type="ECO:0000256" key="6">
    <source>
        <dbReference type="ARBA" id="ARBA00022989"/>
    </source>
</evidence>
<organism evidence="11">
    <name type="scientific">Streltzoviella insularis</name>
    <dbReference type="NCBI Taxonomy" id="1206366"/>
    <lineage>
        <taxon>Eukaryota</taxon>
        <taxon>Metazoa</taxon>
        <taxon>Ecdysozoa</taxon>
        <taxon>Arthropoda</taxon>
        <taxon>Hexapoda</taxon>
        <taxon>Insecta</taxon>
        <taxon>Pterygota</taxon>
        <taxon>Neoptera</taxon>
        <taxon>Endopterygota</taxon>
        <taxon>Lepidoptera</taxon>
        <taxon>Glossata</taxon>
        <taxon>Ditrysia</taxon>
        <taxon>Cossoidea</taxon>
        <taxon>Cossidae</taxon>
        <taxon>Cossinae</taxon>
        <taxon>Streltzoviella</taxon>
    </lineage>
</organism>
<dbReference type="InterPro" id="IPR004117">
    <property type="entry name" value="7tm6_olfct_rcpt"/>
</dbReference>
<feature type="transmembrane region" description="Helical" evidence="10">
    <location>
        <begin position="36"/>
        <end position="56"/>
    </location>
</feature>
<reference evidence="11" key="1">
    <citation type="journal article" date="2019" name="Sci. Rep.">
        <title>Antennal transcriptome analyses and olfactory protein identification in an important wood-boring moth pest, Streltzoviella insularis (Lepidoptera: Cossidae).</title>
        <authorList>
            <person name="Yang Y"/>
            <person name="Li W"/>
            <person name="Tao J Zong.S."/>
        </authorList>
    </citation>
    <scope>NUCLEOTIDE SEQUENCE</scope>
    <source>
        <tissue evidence="11">Antennae</tissue>
    </source>
</reference>
<keyword evidence="2" id="KW-1003">Cell membrane</keyword>
<keyword evidence="3 10" id="KW-0716">Sensory transduction</keyword>
<reference evidence="11" key="2">
    <citation type="submission" date="2020-04" db="EMBL/GenBank/DDBJ databases">
        <authorList>
            <person name="Yang Y."/>
        </authorList>
    </citation>
    <scope>NUCLEOTIDE SEQUENCE</scope>
    <source>
        <tissue evidence="11">Antennae</tissue>
    </source>
</reference>
<keyword evidence="9 10" id="KW-0807">Transducer</keyword>
<feature type="transmembrane region" description="Helical" evidence="10">
    <location>
        <begin position="297"/>
        <end position="318"/>
    </location>
</feature>
<evidence type="ECO:0000256" key="2">
    <source>
        <dbReference type="ARBA" id="ARBA00022475"/>
    </source>
</evidence>
<dbReference type="PANTHER" id="PTHR21137">
    <property type="entry name" value="ODORANT RECEPTOR"/>
    <property type="match status" value="1"/>
</dbReference>
<name>A0A7D5UMS8_9NEOP</name>
<evidence type="ECO:0000313" key="11">
    <source>
        <dbReference type="EMBL" id="QLI62058.1"/>
    </source>
</evidence>
<protein>
    <recommendedName>
        <fullName evidence="10">Odorant receptor</fullName>
    </recommendedName>
</protein>
<dbReference type="GO" id="GO:0007165">
    <property type="term" value="P:signal transduction"/>
    <property type="evidence" value="ECO:0007669"/>
    <property type="project" value="UniProtKB-KW"/>
</dbReference>
<evidence type="ECO:0000256" key="8">
    <source>
        <dbReference type="ARBA" id="ARBA00023170"/>
    </source>
</evidence>
<accession>A0A7D5UMS8</accession>
<evidence type="ECO:0000256" key="3">
    <source>
        <dbReference type="ARBA" id="ARBA00022606"/>
    </source>
</evidence>
<evidence type="ECO:0000256" key="7">
    <source>
        <dbReference type="ARBA" id="ARBA00023136"/>
    </source>
</evidence>
<dbReference type="GO" id="GO:0005886">
    <property type="term" value="C:plasma membrane"/>
    <property type="evidence" value="ECO:0007669"/>
    <property type="project" value="UniProtKB-SubCell"/>
</dbReference>
<evidence type="ECO:0000256" key="10">
    <source>
        <dbReference type="RuleBase" id="RU351113"/>
    </source>
</evidence>
<dbReference type="PANTHER" id="PTHR21137:SF35">
    <property type="entry name" value="ODORANT RECEPTOR 19A-RELATED"/>
    <property type="match status" value="1"/>
</dbReference>
<proteinExistence type="evidence at transcript level"/>
<dbReference type="GO" id="GO:0004984">
    <property type="term" value="F:olfactory receptor activity"/>
    <property type="evidence" value="ECO:0007669"/>
    <property type="project" value="InterPro"/>
</dbReference>
<evidence type="ECO:0000256" key="5">
    <source>
        <dbReference type="ARBA" id="ARBA00022725"/>
    </source>
</evidence>
<sequence>MELNFDEIFKIPVCCLKSNLSYPTVKRDTKWFLQFILMYSIIFFVFSYLAYCIIFYDLKNNDFTQACRNGILCVVFTVVTFKYFVMLWYQKILMRLIEKMKLDFEFAKNLSYEEQCLVLEYAKRGRWVSKLWFLTAGGVGLIFPVKAFILMGYYVIIGESRLIQMYNLTYPPLIEGIKDNYIGFTIIFLIVMFYVFISVIMYIGFAPMGPIFMLHACGQLEILKKRMQNLFANNGDDLGETRTKLKNIVKHLQEIYHFVDDIKESFEVLYEIILKTTVFVIPIAFYEVIHSFQQGRFSLEFCTFIIGGITFCYVPCYYGDLLMEKGESLRQAVYMSGWERYWDRSTRSTLVLMLSRAAKPLAIQTVFRIVCLDTFTELCHQSYAIFNVLNAVWD</sequence>
<comment type="subcellular location">
    <subcellularLocation>
        <location evidence="1 10">Cell membrane</location>
        <topology evidence="1 10">Multi-pass membrane protein</topology>
    </subcellularLocation>
</comment>
<feature type="transmembrane region" description="Helical" evidence="10">
    <location>
        <begin position="268"/>
        <end position="285"/>
    </location>
</feature>
<feature type="transmembrane region" description="Helical" evidence="10">
    <location>
        <begin position="181"/>
        <end position="205"/>
    </location>
</feature>